<organism evidence="4 5">
    <name type="scientific">Fictibacillus arsenicus</name>
    <dbReference type="NCBI Taxonomy" id="255247"/>
    <lineage>
        <taxon>Bacteria</taxon>
        <taxon>Bacillati</taxon>
        <taxon>Bacillota</taxon>
        <taxon>Bacilli</taxon>
        <taxon>Bacillales</taxon>
        <taxon>Fictibacillaceae</taxon>
        <taxon>Fictibacillus</taxon>
    </lineage>
</organism>
<accession>A0A1B1ZA84</accession>
<dbReference type="GO" id="GO:0016779">
    <property type="term" value="F:nucleotidyltransferase activity"/>
    <property type="evidence" value="ECO:0007669"/>
    <property type="project" value="InterPro"/>
</dbReference>
<dbReference type="InterPro" id="IPR002934">
    <property type="entry name" value="Polymerase_NTP_transf_dom"/>
</dbReference>
<evidence type="ECO:0000256" key="1">
    <source>
        <dbReference type="ARBA" id="ARBA00022679"/>
    </source>
</evidence>
<dbReference type="Pfam" id="PF01909">
    <property type="entry name" value="NTP_transf_2"/>
    <property type="match status" value="1"/>
</dbReference>
<dbReference type="CDD" id="cd05403">
    <property type="entry name" value="NT_KNTase_like"/>
    <property type="match status" value="1"/>
</dbReference>
<dbReference type="Proteomes" id="UP000077412">
    <property type="component" value="Chromosome"/>
</dbReference>
<dbReference type="SUPFAM" id="SSF81301">
    <property type="entry name" value="Nucleotidyltransferase"/>
    <property type="match status" value="1"/>
</dbReference>
<protein>
    <recommendedName>
        <fullName evidence="6">Adenylyltransferase AadA C-terminal domain-containing protein</fullName>
    </recommendedName>
</protein>
<evidence type="ECO:0000259" key="3">
    <source>
        <dbReference type="Pfam" id="PF13427"/>
    </source>
</evidence>
<evidence type="ECO:0008006" key="6">
    <source>
        <dbReference type="Google" id="ProtNLM"/>
    </source>
</evidence>
<gene>
    <name evidence="4" type="ORF">ABE41_019925</name>
</gene>
<dbReference type="InterPro" id="IPR043519">
    <property type="entry name" value="NT_sf"/>
</dbReference>
<keyword evidence="5" id="KW-1185">Reference proteome</keyword>
<dbReference type="Gene3D" id="3.30.460.10">
    <property type="entry name" value="Beta Polymerase, domain 2"/>
    <property type="match status" value="1"/>
</dbReference>
<dbReference type="EMBL" id="CP016761">
    <property type="protein sequence ID" value="ANX14289.1"/>
    <property type="molecule type" value="Genomic_DNA"/>
</dbReference>
<keyword evidence="1" id="KW-0808">Transferase</keyword>
<feature type="domain" description="Polymerase nucleotidyl transferase" evidence="2">
    <location>
        <begin position="25"/>
        <end position="70"/>
    </location>
</feature>
<feature type="domain" description="Adenylyltransferase AadA C-terminal" evidence="3">
    <location>
        <begin position="164"/>
        <end position="253"/>
    </location>
</feature>
<proteinExistence type="predicted"/>
<evidence type="ECO:0000313" key="4">
    <source>
        <dbReference type="EMBL" id="ANX14289.1"/>
    </source>
</evidence>
<reference evidence="4 5" key="1">
    <citation type="submission" date="2016-08" db="EMBL/GenBank/DDBJ databases">
        <title>Complete genome sequence of Fictibacillus arsenicus G25-54, a strain with toxicity to nematodes and a potential arsenic-resistance activity.</title>
        <authorList>
            <person name="Zheng Z."/>
        </authorList>
    </citation>
    <scope>NUCLEOTIDE SEQUENCE [LARGE SCALE GENOMIC DNA]</scope>
    <source>
        <strain evidence="4 5">G25-54</strain>
    </source>
</reference>
<sequence length="266" mass="31601">MLKNLQEDIREFLEFYKEFLLEVLPAERVHGIYLYGSLALDAFDPDTSDIDFVTVIKGRIGKKTEELLNLVHLRSNSHPFGSRMDGCYVTLDQAGKVYREIEEYPFFADGKLHKGHYELNYITWWTLQNKGVVVYGEPISSLNLDMKWEDVQKTLNYNVNTYWNEKLDRDMCFFYDDWIEFGIITLCRILLSLEYRKIFSKKEAVGKARMLLPARYHPILLEGQRIKTNPESESYYHSKEVRKEDMKRFVEYVITYCNETYKLQKA</sequence>
<dbReference type="Pfam" id="PF13427">
    <property type="entry name" value="AadA_C"/>
    <property type="match status" value="1"/>
</dbReference>
<dbReference type="AlphaFoldDB" id="A0A1B1ZA84"/>
<name>A0A1B1ZA84_9BACL</name>
<dbReference type="RefSeq" id="WP_066294245.1">
    <property type="nucleotide sequence ID" value="NZ_CP016761.1"/>
</dbReference>
<dbReference type="InterPro" id="IPR025184">
    <property type="entry name" value="AadA_C"/>
</dbReference>
<evidence type="ECO:0000313" key="5">
    <source>
        <dbReference type="Proteomes" id="UP000077412"/>
    </source>
</evidence>
<evidence type="ECO:0000259" key="2">
    <source>
        <dbReference type="Pfam" id="PF01909"/>
    </source>
</evidence>
<dbReference type="STRING" id="255247.ABE41_019925"/>
<dbReference type="KEGG" id="far:ABE41_019925"/>